<organism evidence="1 2">
    <name type="scientific">Cyphomyrmex costatus</name>
    <dbReference type="NCBI Taxonomy" id="456900"/>
    <lineage>
        <taxon>Eukaryota</taxon>
        <taxon>Metazoa</taxon>
        <taxon>Ecdysozoa</taxon>
        <taxon>Arthropoda</taxon>
        <taxon>Hexapoda</taxon>
        <taxon>Insecta</taxon>
        <taxon>Pterygota</taxon>
        <taxon>Neoptera</taxon>
        <taxon>Endopterygota</taxon>
        <taxon>Hymenoptera</taxon>
        <taxon>Apocrita</taxon>
        <taxon>Aculeata</taxon>
        <taxon>Formicoidea</taxon>
        <taxon>Formicidae</taxon>
        <taxon>Myrmicinae</taxon>
        <taxon>Cyphomyrmex</taxon>
    </lineage>
</organism>
<dbReference type="GO" id="GO:0000171">
    <property type="term" value="F:ribonuclease MRP activity"/>
    <property type="evidence" value="ECO:0007669"/>
    <property type="project" value="TreeGrafter"/>
</dbReference>
<proteinExistence type="predicted"/>
<accession>A0A151IPN2</accession>
<evidence type="ECO:0000313" key="1">
    <source>
        <dbReference type="EMBL" id="KYN07984.1"/>
    </source>
</evidence>
<gene>
    <name evidence="1" type="ORF">ALC62_01033</name>
</gene>
<dbReference type="Proteomes" id="UP000078542">
    <property type="component" value="Unassembled WGS sequence"/>
</dbReference>
<dbReference type="GO" id="GO:0001682">
    <property type="term" value="P:tRNA 5'-leader removal"/>
    <property type="evidence" value="ECO:0007669"/>
    <property type="project" value="InterPro"/>
</dbReference>
<dbReference type="EMBL" id="KQ976832">
    <property type="protein sequence ID" value="KYN07984.1"/>
    <property type="molecule type" value="Genomic_DNA"/>
</dbReference>
<keyword evidence="2" id="KW-1185">Reference proteome</keyword>
<sequence>MLCPETWNLEPLPNYTTTLHLDMIKNGNIITLMKNHYFNHSISMVLPDTVTVPQNLHNCLSEDTDYYRVNKLCVSDLLNTEFIEAFVKKGEINLLTLEKKIDLENSICITPTGYLILSLLTDDYQALGLEGKLSAFTHKSQTRYIVRIDLTNDSFIPGKKNYDRVRIALEERLTQKFDVIVSWDPPEISLCPSSVAAWFHARNYSVSLCCQKFSQKTKYSLTIPTYENTYNNTDIDFFEWLGVFSIDGDLSTKGEDNYASTYQCSSPFIHVRQVQYLQWTGFFTRQKIQEVYNTLKQYVLSQDALPWISLDIQGFADSPISFDLKEHTFLTDGDNSYTVVFRPKSKVVIRRNLSSNNKIKIHR</sequence>
<dbReference type="PANTHER" id="PTHR15396">
    <property type="entry name" value="RIBONUCLEASE P PROTEIN SUBUNIT P40"/>
    <property type="match status" value="1"/>
</dbReference>
<dbReference type="InterPro" id="IPR013893">
    <property type="entry name" value="RNase_P_Rpp40"/>
</dbReference>
<protein>
    <submittedName>
        <fullName evidence="1">Ribonuclease P protein subunit p40</fullName>
    </submittedName>
</protein>
<dbReference type="AlphaFoldDB" id="A0A151IPN2"/>
<evidence type="ECO:0000313" key="2">
    <source>
        <dbReference type="Proteomes" id="UP000078542"/>
    </source>
</evidence>
<dbReference type="STRING" id="456900.A0A151IPN2"/>
<reference evidence="1 2" key="1">
    <citation type="submission" date="2016-03" db="EMBL/GenBank/DDBJ databases">
        <title>Cyphomyrmex costatus WGS genome.</title>
        <authorList>
            <person name="Nygaard S."/>
            <person name="Hu H."/>
            <person name="Boomsma J."/>
            <person name="Zhang G."/>
        </authorList>
    </citation>
    <scope>NUCLEOTIDE SEQUENCE [LARGE SCALE GENOMIC DNA]</scope>
    <source>
        <strain evidence="1">MS0001</strain>
        <tissue evidence="1">Whole body</tissue>
    </source>
</reference>
<dbReference type="GO" id="GO:0030681">
    <property type="term" value="C:multimeric ribonuclease P complex"/>
    <property type="evidence" value="ECO:0007669"/>
    <property type="project" value="TreeGrafter"/>
</dbReference>
<name>A0A151IPN2_9HYME</name>
<dbReference type="PANTHER" id="PTHR15396:SF1">
    <property type="entry name" value="RIBONUCLEASE P PROTEIN SUBUNIT P40"/>
    <property type="match status" value="1"/>
</dbReference>
<dbReference type="GO" id="GO:0000447">
    <property type="term" value="P:endonucleolytic cleavage in ITS1 to separate SSU-rRNA from 5.8S rRNA and LSU-rRNA from tricistronic rRNA transcript (SSU-rRNA, 5.8S rRNA, LSU-rRNA)"/>
    <property type="evidence" value="ECO:0007669"/>
    <property type="project" value="TreeGrafter"/>
</dbReference>
<dbReference type="Pfam" id="PF08584">
    <property type="entry name" value="Ribonuc_P_40"/>
    <property type="match status" value="1"/>
</dbReference>
<dbReference type="GO" id="GO:0004526">
    <property type="term" value="F:ribonuclease P activity"/>
    <property type="evidence" value="ECO:0007669"/>
    <property type="project" value="TreeGrafter"/>
</dbReference>
<dbReference type="GO" id="GO:0000172">
    <property type="term" value="C:ribonuclease MRP complex"/>
    <property type="evidence" value="ECO:0007669"/>
    <property type="project" value="TreeGrafter"/>
</dbReference>